<dbReference type="PANTHER" id="PTHR33619:SF3">
    <property type="entry name" value="POLYSACCHARIDE EXPORT PROTEIN GFCE-RELATED"/>
    <property type="match status" value="1"/>
</dbReference>
<dbReference type="Gene3D" id="3.10.560.10">
    <property type="entry name" value="Outer membrane lipoprotein wza domain like"/>
    <property type="match status" value="2"/>
</dbReference>
<reference evidence="5 6" key="1">
    <citation type="submission" date="2020-08" db="EMBL/GenBank/DDBJ databases">
        <title>Novel species isolated from subtropical streams in China.</title>
        <authorList>
            <person name="Lu H."/>
        </authorList>
    </citation>
    <scope>NUCLEOTIDE SEQUENCE [LARGE SCALE GENOMIC DNA]</scope>
    <source>
        <strain evidence="5 6">NL8W</strain>
    </source>
</reference>
<sequence>MTIWSKFSAHLEIATCKLLCAVAVFALAGQLHAQEVTTIPVNGMKLESQLLQLPQTPVTQPSEKTSITAKITDDTVSEAASDVIGEGDQLLVTVFGQPDLTADVTIGESGVITLPLVGTVEVKGKTATEIASIFAKKLEQGQYIKNPRVSIKVIQQLSRTFSVLGEVLRPGRYPLLGQISILEALSLAGGVSQKAEKSLRILRREAGKPASELQEYASIKLELDASKLPPELAQKIQPNDVLFVPQQKNFYVYGEVRRPGIYPMEEDLNVMRVLSIGGGITDRGSARRIIIHRKTENGELREISAGITDRVMPGDVVFVKERIF</sequence>
<evidence type="ECO:0000259" key="3">
    <source>
        <dbReference type="Pfam" id="PF02563"/>
    </source>
</evidence>
<name>A0ABR6Z5R0_9BURK</name>
<evidence type="ECO:0000259" key="4">
    <source>
        <dbReference type="Pfam" id="PF10531"/>
    </source>
</evidence>
<feature type="domain" description="Soluble ligand binding" evidence="4">
    <location>
        <begin position="161"/>
        <end position="206"/>
    </location>
</feature>
<dbReference type="InterPro" id="IPR019554">
    <property type="entry name" value="Soluble_ligand-bd"/>
</dbReference>
<dbReference type="Pfam" id="PF10531">
    <property type="entry name" value="SLBB"/>
    <property type="match status" value="2"/>
</dbReference>
<protein>
    <submittedName>
        <fullName evidence="5">SLBB domain-containing protein</fullName>
    </submittedName>
</protein>
<keyword evidence="6" id="KW-1185">Reference proteome</keyword>
<dbReference type="InterPro" id="IPR003715">
    <property type="entry name" value="Poly_export_N"/>
</dbReference>
<feature type="domain" description="Soluble ligand binding" evidence="4">
    <location>
        <begin position="250"/>
        <end position="300"/>
    </location>
</feature>
<accession>A0ABR6Z5R0</accession>
<dbReference type="Proteomes" id="UP000646911">
    <property type="component" value="Unassembled WGS sequence"/>
</dbReference>
<evidence type="ECO:0000256" key="1">
    <source>
        <dbReference type="ARBA" id="ARBA00022729"/>
    </source>
</evidence>
<feature type="domain" description="Polysaccharide export protein N-terminal" evidence="3">
    <location>
        <begin position="79"/>
        <end position="153"/>
    </location>
</feature>
<proteinExistence type="predicted"/>
<evidence type="ECO:0000313" key="5">
    <source>
        <dbReference type="EMBL" id="MBC3906497.1"/>
    </source>
</evidence>
<evidence type="ECO:0000256" key="2">
    <source>
        <dbReference type="SAM" id="SignalP"/>
    </source>
</evidence>
<dbReference type="PANTHER" id="PTHR33619">
    <property type="entry name" value="POLYSACCHARIDE EXPORT PROTEIN GFCE-RELATED"/>
    <property type="match status" value="1"/>
</dbReference>
<dbReference type="Pfam" id="PF02563">
    <property type="entry name" value="Poly_export"/>
    <property type="match status" value="1"/>
</dbReference>
<feature type="signal peptide" evidence="2">
    <location>
        <begin position="1"/>
        <end position="33"/>
    </location>
</feature>
<organism evidence="5 6">
    <name type="scientific">Undibacterium umbellatum</name>
    <dbReference type="NCBI Taxonomy" id="2762300"/>
    <lineage>
        <taxon>Bacteria</taxon>
        <taxon>Pseudomonadati</taxon>
        <taxon>Pseudomonadota</taxon>
        <taxon>Betaproteobacteria</taxon>
        <taxon>Burkholderiales</taxon>
        <taxon>Oxalobacteraceae</taxon>
        <taxon>Undibacterium</taxon>
    </lineage>
</organism>
<comment type="caution">
    <text evidence="5">The sequence shown here is derived from an EMBL/GenBank/DDBJ whole genome shotgun (WGS) entry which is preliminary data.</text>
</comment>
<dbReference type="EMBL" id="JACOFX010000001">
    <property type="protein sequence ID" value="MBC3906497.1"/>
    <property type="molecule type" value="Genomic_DNA"/>
</dbReference>
<dbReference type="InterPro" id="IPR049712">
    <property type="entry name" value="Poly_export"/>
</dbReference>
<feature type="chain" id="PRO_5047365966" evidence="2">
    <location>
        <begin position="34"/>
        <end position="324"/>
    </location>
</feature>
<evidence type="ECO:0000313" key="6">
    <source>
        <dbReference type="Proteomes" id="UP000646911"/>
    </source>
</evidence>
<gene>
    <name evidence="5" type="ORF">H8L47_02820</name>
</gene>
<dbReference type="RefSeq" id="WP_186951706.1">
    <property type="nucleotide sequence ID" value="NZ_JACOFX010000001.1"/>
</dbReference>
<keyword evidence="1 2" id="KW-0732">Signal</keyword>